<dbReference type="AlphaFoldDB" id="A0A512JMR7"/>
<reference evidence="3 4" key="1">
    <citation type="submission" date="2019-07" db="EMBL/GenBank/DDBJ databases">
        <title>Whole genome shotgun sequence of Methylobacterium gnaphalii NBRC 107716.</title>
        <authorList>
            <person name="Hosoyama A."/>
            <person name="Uohara A."/>
            <person name="Ohji S."/>
            <person name="Ichikawa N."/>
        </authorList>
    </citation>
    <scope>NUCLEOTIDE SEQUENCE [LARGE SCALE GENOMIC DNA]</scope>
    <source>
        <strain evidence="3 4">NBRC 107716</strain>
    </source>
</reference>
<sequence length="167" mass="16904">MSCTALAPATALVALFALAPTASAMPMGGTFSAQVDGQAAQPMGAAGQVRISRTASGTNAGPGTPLDGATVRIKDMAVLKNGQGAMKGTIVFVTANGSTSSPYTGTLSTDATGRVTAEGAFHAVRGKGEFNGLKGRGQFSVAYSSPTEFSGTWQGDFQLPPQRTSRR</sequence>
<organism evidence="3 4">
    <name type="scientific">Methylobacterium gnaphalii</name>
    <dbReference type="NCBI Taxonomy" id="1010610"/>
    <lineage>
        <taxon>Bacteria</taxon>
        <taxon>Pseudomonadati</taxon>
        <taxon>Pseudomonadota</taxon>
        <taxon>Alphaproteobacteria</taxon>
        <taxon>Hyphomicrobiales</taxon>
        <taxon>Methylobacteriaceae</taxon>
        <taxon>Methylobacterium</taxon>
    </lineage>
</organism>
<gene>
    <name evidence="3" type="ORF">MGN01_31100</name>
</gene>
<evidence type="ECO:0000313" key="4">
    <source>
        <dbReference type="Proteomes" id="UP000321750"/>
    </source>
</evidence>
<evidence type="ECO:0000256" key="1">
    <source>
        <dbReference type="SAM" id="MobiDB-lite"/>
    </source>
</evidence>
<dbReference type="EMBL" id="BJZV01000017">
    <property type="protein sequence ID" value="GEP11265.1"/>
    <property type="molecule type" value="Genomic_DNA"/>
</dbReference>
<evidence type="ECO:0000313" key="3">
    <source>
        <dbReference type="EMBL" id="GEP11265.1"/>
    </source>
</evidence>
<accession>A0A512JMR7</accession>
<dbReference type="Proteomes" id="UP000321750">
    <property type="component" value="Unassembled WGS sequence"/>
</dbReference>
<name>A0A512JMR7_9HYPH</name>
<feature type="signal peptide" evidence="2">
    <location>
        <begin position="1"/>
        <end position="24"/>
    </location>
</feature>
<proteinExistence type="predicted"/>
<evidence type="ECO:0008006" key="5">
    <source>
        <dbReference type="Google" id="ProtNLM"/>
    </source>
</evidence>
<comment type="caution">
    <text evidence="3">The sequence shown here is derived from an EMBL/GenBank/DDBJ whole genome shotgun (WGS) entry which is preliminary data.</text>
</comment>
<evidence type="ECO:0000256" key="2">
    <source>
        <dbReference type="SAM" id="SignalP"/>
    </source>
</evidence>
<feature type="region of interest" description="Disordered" evidence="1">
    <location>
        <begin position="147"/>
        <end position="167"/>
    </location>
</feature>
<dbReference type="RefSeq" id="WP_147047709.1">
    <property type="nucleotide sequence ID" value="NZ_BJZV01000017.1"/>
</dbReference>
<keyword evidence="2" id="KW-0732">Signal</keyword>
<keyword evidence="4" id="KW-1185">Reference proteome</keyword>
<feature type="chain" id="PRO_5022089025" description="DUF3224 domain-containing protein" evidence="2">
    <location>
        <begin position="25"/>
        <end position="167"/>
    </location>
</feature>
<protein>
    <recommendedName>
        <fullName evidence="5">DUF3224 domain-containing protein</fullName>
    </recommendedName>
</protein>
<dbReference type="OrthoDB" id="7992754at2"/>